<dbReference type="EMBL" id="HACA01009384">
    <property type="protein sequence ID" value="CDW26745.1"/>
    <property type="molecule type" value="Transcribed_RNA"/>
</dbReference>
<evidence type="ECO:0000313" key="1">
    <source>
        <dbReference type="EMBL" id="CDW26745.1"/>
    </source>
</evidence>
<feature type="non-terminal residue" evidence="1">
    <location>
        <position position="30"/>
    </location>
</feature>
<organism evidence="1">
    <name type="scientific">Lepeophtheirus salmonis</name>
    <name type="common">Salmon louse</name>
    <name type="synonym">Caligus salmonis</name>
    <dbReference type="NCBI Taxonomy" id="72036"/>
    <lineage>
        <taxon>Eukaryota</taxon>
        <taxon>Metazoa</taxon>
        <taxon>Ecdysozoa</taxon>
        <taxon>Arthropoda</taxon>
        <taxon>Crustacea</taxon>
        <taxon>Multicrustacea</taxon>
        <taxon>Hexanauplia</taxon>
        <taxon>Copepoda</taxon>
        <taxon>Siphonostomatoida</taxon>
        <taxon>Caligidae</taxon>
        <taxon>Lepeophtheirus</taxon>
    </lineage>
</organism>
<sequence>MHNCSEKWKVIDHIRVLFSRLELKLESSGF</sequence>
<dbReference type="AlphaFoldDB" id="A0A0K2TLN5"/>
<reference evidence="1" key="1">
    <citation type="submission" date="2014-05" db="EMBL/GenBank/DDBJ databases">
        <authorList>
            <person name="Chronopoulou M."/>
        </authorList>
    </citation>
    <scope>NUCLEOTIDE SEQUENCE</scope>
    <source>
        <tissue evidence="1">Whole organism</tissue>
    </source>
</reference>
<protein>
    <submittedName>
        <fullName evidence="1">Uncharacterized protein</fullName>
    </submittedName>
</protein>
<accession>A0A0K2TLN5</accession>
<proteinExistence type="predicted"/>
<name>A0A0K2TLN5_LEPSM</name>